<evidence type="ECO:0000256" key="2">
    <source>
        <dbReference type="ARBA" id="ARBA00022448"/>
    </source>
</evidence>
<reference evidence="7 8" key="1">
    <citation type="submission" date="2019-06" db="EMBL/GenBank/DDBJ databases">
        <title>New taxonomy in bacterial strain CC-CFT640, isolated from vineyard.</title>
        <authorList>
            <person name="Lin S.-Y."/>
            <person name="Tsai C.-F."/>
            <person name="Young C.-C."/>
        </authorList>
    </citation>
    <scope>NUCLEOTIDE SEQUENCE [LARGE SCALE GENOMIC DNA]</scope>
    <source>
        <strain evidence="7 8">CC-CFT640</strain>
    </source>
</reference>
<comment type="similarity">
    <text evidence="1">Belongs to the leucine-binding protein family.</text>
</comment>
<dbReference type="PRINTS" id="PR00337">
    <property type="entry name" value="LEUILEVALBP"/>
</dbReference>
<sequence>MTQRKEEAPARGLSRRRLLSGAGALSAAGWIAGTSGGWLLRPKWANAAGSIKMGIATDITGAIAASGNANWQVAQLAIEQINQAGGVAGKSIELYLEDTATDEKKAVGNVRKLIQEHKVNVVLGGITSSMRQAIKDPVVNRGRTLYIYPQLYEGQECTKHLYCTGPTPAQQCDELIPYIINKLGKKRFALPSANYVWPQLLNKYARKVIQANGGEVVFEEYYPLDQPEYSATIGKIRDGKVDCVFNTVIPPGLQPFVKQLYESGFQRNGGVLSCVYYDENLLNYHPAHEMEGLYSCLDYFQSVDDPFSKKLQEAYSKKFPDTKYLFTAGSASTGMYRGIKFYEAAVKETKGDLAREAVSAAMDKGKIAEGPGGGAEMVPGKMHCKMNMYIAQCKVDAGKTRYDVINKYNMVDPKEC</sequence>
<feature type="domain" description="Leucine-binding protein" evidence="6">
    <location>
        <begin position="50"/>
        <end position="396"/>
    </location>
</feature>
<dbReference type="PANTHER" id="PTHR47628">
    <property type="match status" value="1"/>
</dbReference>
<evidence type="ECO:0000256" key="3">
    <source>
        <dbReference type="ARBA" id="ARBA00022729"/>
    </source>
</evidence>
<gene>
    <name evidence="7" type="ORF">FHP25_22400</name>
</gene>
<dbReference type="PANTHER" id="PTHR47628:SF1">
    <property type="entry name" value="ALIPHATIC AMIDASE EXPRESSION-REGULATING PROTEIN"/>
    <property type="match status" value="1"/>
</dbReference>
<keyword evidence="3" id="KW-0732">Signal</keyword>
<organism evidence="7 8">
    <name type="scientific">Vineibacter terrae</name>
    <dbReference type="NCBI Taxonomy" id="2586908"/>
    <lineage>
        <taxon>Bacteria</taxon>
        <taxon>Pseudomonadati</taxon>
        <taxon>Pseudomonadota</taxon>
        <taxon>Alphaproteobacteria</taxon>
        <taxon>Hyphomicrobiales</taxon>
        <taxon>Vineibacter</taxon>
    </lineage>
</organism>
<keyword evidence="5" id="KW-0472">Membrane</keyword>
<name>A0A5C8PIW6_9HYPH</name>
<dbReference type="AlphaFoldDB" id="A0A5C8PIW6"/>
<dbReference type="InterPro" id="IPR028081">
    <property type="entry name" value="Leu-bd"/>
</dbReference>
<keyword evidence="5" id="KW-1133">Transmembrane helix</keyword>
<dbReference type="Pfam" id="PF13458">
    <property type="entry name" value="Peripla_BP_6"/>
    <property type="match status" value="1"/>
</dbReference>
<dbReference type="Proteomes" id="UP000321638">
    <property type="component" value="Unassembled WGS sequence"/>
</dbReference>
<dbReference type="PROSITE" id="PS51318">
    <property type="entry name" value="TAT"/>
    <property type="match status" value="1"/>
</dbReference>
<dbReference type="GO" id="GO:0006865">
    <property type="term" value="P:amino acid transport"/>
    <property type="evidence" value="ECO:0007669"/>
    <property type="project" value="UniProtKB-KW"/>
</dbReference>
<dbReference type="RefSeq" id="WP_147849199.1">
    <property type="nucleotide sequence ID" value="NZ_VDUZ01000027.1"/>
</dbReference>
<keyword evidence="2" id="KW-0813">Transport</keyword>
<evidence type="ECO:0000313" key="8">
    <source>
        <dbReference type="Proteomes" id="UP000321638"/>
    </source>
</evidence>
<evidence type="ECO:0000256" key="1">
    <source>
        <dbReference type="ARBA" id="ARBA00010062"/>
    </source>
</evidence>
<evidence type="ECO:0000256" key="4">
    <source>
        <dbReference type="ARBA" id="ARBA00022970"/>
    </source>
</evidence>
<dbReference type="SUPFAM" id="SSF53822">
    <property type="entry name" value="Periplasmic binding protein-like I"/>
    <property type="match status" value="1"/>
</dbReference>
<dbReference type="InterPro" id="IPR028082">
    <property type="entry name" value="Peripla_BP_I"/>
</dbReference>
<protein>
    <submittedName>
        <fullName evidence="7">ABC transporter substrate-binding protein</fullName>
    </submittedName>
</protein>
<dbReference type="Gene3D" id="3.40.50.2300">
    <property type="match status" value="2"/>
</dbReference>
<dbReference type="CDD" id="cd06331">
    <property type="entry name" value="PBP1_AmiC-like"/>
    <property type="match status" value="1"/>
</dbReference>
<dbReference type="OrthoDB" id="9802022at2"/>
<dbReference type="InterPro" id="IPR006311">
    <property type="entry name" value="TAT_signal"/>
</dbReference>
<feature type="transmembrane region" description="Helical" evidence="5">
    <location>
        <begin position="21"/>
        <end position="40"/>
    </location>
</feature>
<comment type="caution">
    <text evidence="7">The sequence shown here is derived from an EMBL/GenBank/DDBJ whole genome shotgun (WGS) entry which is preliminary data.</text>
</comment>
<keyword evidence="8" id="KW-1185">Reference proteome</keyword>
<keyword evidence="5" id="KW-0812">Transmembrane</keyword>
<keyword evidence="4" id="KW-0029">Amino-acid transport</keyword>
<proteinExistence type="inferred from homology"/>
<dbReference type="InterPro" id="IPR000709">
    <property type="entry name" value="Leu_Ile_Val-bd"/>
</dbReference>
<evidence type="ECO:0000259" key="6">
    <source>
        <dbReference type="Pfam" id="PF13458"/>
    </source>
</evidence>
<accession>A0A5C8PIW6</accession>
<dbReference type="EMBL" id="VDUZ01000027">
    <property type="protein sequence ID" value="TXL73180.1"/>
    <property type="molecule type" value="Genomic_DNA"/>
</dbReference>
<evidence type="ECO:0000256" key="5">
    <source>
        <dbReference type="SAM" id="Phobius"/>
    </source>
</evidence>
<evidence type="ECO:0000313" key="7">
    <source>
        <dbReference type="EMBL" id="TXL73180.1"/>
    </source>
</evidence>